<dbReference type="EMBL" id="FNSV01000001">
    <property type="protein sequence ID" value="SEB29530.1"/>
    <property type="molecule type" value="Genomic_DNA"/>
</dbReference>
<organism evidence="1 2">
    <name type="scientific">Rhodococcus koreensis</name>
    <dbReference type="NCBI Taxonomy" id="99653"/>
    <lineage>
        <taxon>Bacteria</taxon>
        <taxon>Bacillati</taxon>
        <taxon>Actinomycetota</taxon>
        <taxon>Actinomycetes</taxon>
        <taxon>Mycobacteriales</taxon>
        <taxon>Nocardiaceae</taxon>
        <taxon>Rhodococcus</taxon>
    </lineage>
</organism>
<dbReference type="OrthoDB" id="4466179at2"/>
<gene>
    <name evidence="1" type="ORF">SAMN04490239_0105</name>
</gene>
<reference evidence="2" key="1">
    <citation type="submission" date="2016-10" db="EMBL/GenBank/DDBJ databases">
        <authorList>
            <person name="Varghese N."/>
            <person name="Submissions S."/>
        </authorList>
    </citation>
    <scope>NUCLEOTIDE SEQUENCE [LARGE SCALE GENOMIC DNA]</scope>
    <source>
        <strain evidence="2">DSM 44498</strain>
    </source>
</reference>
<dbReference type="AlphaFoldDB" id="A0A1H4I6J1"/>
<dbReference type="RefSeq" id="WP_072951614.1">
    <property type="nucleotide sequence ID" value="NZ_FNSV01000001.1"/>
</dbReference>
<evidence type="ECO:0008006" key="3">
    <source>
        <dbReference type="Google" id="ProtNLM"/>
    </source>
</evidence>
<sequence>MSTPSGGIGTDDSRTLPPLTTLGVSAEPHVITAPARTGTDIELRIHTRLTAFDVVAGPWAPAASGFAVTVVVYFVDTATGRPRYLPIAEPHEWARAIFSAIDARQGYFLGAVDPDTGEHRDGQLAYRLYLDPARRAIRAPRQVVACPHYRLHSDDDGPEIRIATTA</sequence>
<dbReference type="Proteomes" id="UP000183561">
    <property type="component" value="Unassembled WGS sequence"/>
</dbReference>
<keyword evidence="2" id="KW-1185">Reference proteome</keyword>
<proteinExistence type="predicted"/>
<name>A0A1H4I6J1_9NOCA</name>
<evidence type="ECO:0000313" key="1">
    <source>
        <dbReference type="EMBL" id="SEB29530.1"/>
    </source>
</evidence>
<accession>A0A1H4I6J1</accession>
<protein>
    <recommendedName>
        <fullName evidence="3">N-formylglutamate amidohydrolase</fullName>
    </recommendedName>
</protein>
<evidence type="ECO:0000313" key="2">
    <source>
        <dbReference type="Proteomes" id="UP000183561"/>
    </source>
</evidence>